<dbReference type="GO" id="GO:0016614">
    <property type="term" value="F:oxidoreductase activity, acting on CH-OH group of donors"/>
    <property type="evidence" value="ECO:0007669"/>
    <property type="project" value="UniProtKB-ARBA"/>
</dbReference>
<dbReference type="InterPro" id="IPR036291">
    <property type="entry name" value="NAD(P)-bd_dom_sf"/>
</dbReference>
<protein>
    <submittedName>
        <fullName evidence="5">3-oxoacyl-(Acyl-carrier protein) reductase</fullName>
    </submittedName>
</protein>
<keyword evidence="6" id="KW-1185">Reference proteome</keyword>
<gene>
    <name evidence="5" type="ORF">DHEL01_v206091</name>
</gene>
<keyword evidence="2" id="KW-0521">NADP</keyword>
<evidence type="ECO:0000259" key="4">
    <source>
        <dbReference type="SMART" id="SM00822"/>
    </source>
</evidence>
<dbReference type="SUPFAM" id="SSF51735">
    <property type="entry name" value="NAD(P)-binding Rossmann-fold domains"/>
    <property type="match status" value="1"/>
</dbReference>
<dbReference type="Proteomes" id="UP000094444">
    <property type="component" value="Unassembled WGS sequence"/>
</dbReference>
<evidence type="ECO:0000313" key="6">
    <source>
        <dbReference type="Proteomes" id="UP000094444"/>
    </source>
</evidence>
<keyword evidence="3" id="KW-0560">Oxidoreductase</keyword>
<organism evidence="5 6">
    <name type="scientific">Diaporthe helianthi</name>
    <dbReference type="NCBI Taxonomy" id="158607"/>
    <lineage>
        <taxon>Eukaryota</taxon>
        <taxon>Fungi</taxon>
        <taxon>Dikarya</taxon>
        <taxon>Ascomycota</taxon>
        <taxon>Pezizomycotina</taxon>
        <taxon>Sordariomycetes</taxon>
        <taxon>Sordariomycetidae</taxon>
        <taxon>Diaporthales</taxon>
        <taxon>Diaporthaceae</taxon>
        <taxon>Diaporthe</taxon>
    </lineage>
</organism>
<dbReference type="InterPro" id="IPR057326">
    <property type="entry name" value="KR_dom"/>
</dbReference>
<accession>A0A2P5HZ48</accession>
<reference evidence="5" key="1">
    <citation type="submission" date="2017-09" db="EMBL/GenBank/DDBJ databases">
        <title>Polyketide synthases of a Diaporthe helianthi virulent isolate.</title>
        <authorList>
            <person name="Baroncelli R."/>
        </authorList>
    </citation>
    <scope>NUCLEOTIDE SEQUENCE [LARGE SCALE GENOMIC DNA]</scope>
    <source>
        <strain evidence="5">7/96</strain>
    </source>
</reference>
<evidence type="ECO:0000313" key="5">
    <source>
        <dbReference type="EMBL" id="POS75515.1"/>
    </source>
</evidence>
<dbReference type="PANTHER" id="PTHR48107:SF7">
    <property type="entry name" value="RE15974P"/>
    <property type="match status" value="1"/>
</dbReference>
<dbReference type="SMART" id="SM00822">
    <property type="entry name" value="PKS_KR"/>
    <property type="match status" value="1"/>
</dbReference>
<comment type="caution">
    <text evidence="5">The sequence shown here is derived from an EMBL/GenBank/DDBJ whole genome shotgun (WGS) entry which is preliminary data.</text>
</comment>
<sequence>MSLAGKVIIVTGGSKGIGRAISHRLAQDGASVVVNFSRDASAAEEVISAIGGPDRALAVQADAGSVAGVEKLVAATVERFGRVDVVIPNAGIMPMRTTGDTTEEDFDRAFAVNVKGPYFLAQKAAAHMAPGGRVIFVSTGVVKASIVAPSYLLYGATKGAVEQMTRIMAKDLAAKGINVNAVAPGPTGTELFFEGKSEAMVETIKRASPFGRLGEPDDIASVVAFLSGKDSAWVAGQVIHVNGASFV</sequence>
<dbReference type="PROSITE" id="PS00061">
    <property type="entry name" value="ADH_SHORT"/>
    <property type="match status" value="1"/>
</dbReference>
<dbReference type="InterPro" id="IPR002347">
    <property type="entry name" value="SDR_fam"/>
</dbReference>
<dbReference type="NCBIfam" id="NF005559">
    <property type="entry name" value="PRK07231.1"/>
    <property type="match status" value="1"/>
</dbReference>
<proteinExistence type="inferred from homology"/>
<feature type="domain" description="Ketoreductase" evidence="4">
    <location>
        <begin position="6"/>
        <end position="170"/>
    </location>
</feature>
<dbReference type="PRINTS" id="PR00081">
    <property type="entry name" value="GDHRDH"/>
</dbReference>
<evidence type="ECO:0000256" key="2">
    <source>
        <dbReference type="ARBA" id="ARBA00022857"/>
    </source>
</evidence>
<dbReference type="PANTHER" id="PTHR48107">
    <property type="entry name" value="NADPH-DEPENDENT ALDEHYDE REDUCTASE-LIKE PROTEIN, CHLOROPLASTIC-RELATED"/>
    <property type="match status" value="1"/>
</dbReference>
<evidence type="ECO:0000256" key="3">
    <source>
        <dbReference type="ARBA" id="ARBA00023002"/>
    </source>
</evidence>
<dbReference type="Gene3D" id="3.40.50.720">
    <property type="entry name" value="NAD(P)-binding Rossmann-like Domain"/>
    <property type="match status" value="1"/>
</dbReference>
<dbReference type="STRING" id="158607.A0A2P5HZ48"/>
<dbReference type="FunFam" id="3.40.50.720:FF:000084">
    <property type="entry name" value="Short-chain dehydrogenase reductase"/>
    <property type="match status" value="1"/>
</dbReference>
<dbReference type="InterPro" id="IPR020904">
    <property type="entry name" value="Sc_DH/Rdtase_CS"/>
</dbReference>
<dbReference type="PRINTS" id="PR00080">
    <property type="entry name" value="SDRFAMILY"/>
</dbReference>
<comment type="similarity">
    <text evidence="1">Belongs to the short-chain dehydrogenases/reductases (SDR) family.</text>
</comment>
<dbReference type="AlphaFoldDB" id="A0A2P5HZ48"/>
<dbReference type="Pfam" id="PF13561">
    <property type="entry name" value="adh_short_C2"/>
    <property type="match status" value="1"/>
</dbReference>
<name>A0A2P5HZ48_DIAHE</name>
<evidence type="ECO:0000256" key="1">
    <source>
        <dbReference type="ARBA" id="ARBA00006484"/>
    </source>
</evidence>
<dbReference type="EMBL" id="MAVT02000477">
    <property type="protein sequence ID" value="POS75515.1"/>
    <property type="molecule type" value="Genomic_DNA"/>
</dbReference>
<dbReference type="OrthoDB" id="47007at2759"/>
<dbReference type="InParanoid" id="A0A2P5HZ48"/>